<evidence type="ECO:0000313" key="2">
    <source>
        <dbReference type="EMBL" id="GMN73375.1"/>
    </source>
</evidence>
<organism evidence="1 3">
    <name type="scientific">Ficus carica</name>
    <name type="common">Common fig</name>
    <dbReference type="NCBI Taxonomy" id="3494"/>
    <lineage>
        <taxon>Eukaryota</taxon>
        <taxon>Viridiplantae</taxon>
        <taxon>Streptophyta</taxon>
        <taxon>Embryophyta</taxon>
        <taxon>Tracheophyta</taxon>
        <taxon>Spermatophyta</taxon>
        <taxon>Magnoliopsida</taxon>
        <taxon>eudicotyledons</taxon>
        <taxon>Gunneridae</taxon>
        <taxon>Pentapetalae</taxon>
        <taxon>rosids</taxon>
        <taxon>fabids</taxon>
        <taxon>Rosales</taxon>
        <taxon>Moraceae</taxon>
        <taxon>Ficeae</taxon>
        <taxon>Ficus</taxon>
    </lineage>
</organism>
<gene>
    <name evidence="1" type="ORF">TIFTF001_054857</name>
    <name evidence="2" type="ORF">TIFTF001_054860</name>
</gene>
<dbReference type="EMBL" id="BTGU01015818">
    <property type="protein sequence ID" value="GMN73375.1"/>
    <property type="molecule type" value="Genomic_DNA"/>
</dbReference>
<keyword evidence="3" id="KW-1185">Reference proteome</keyword>
<dbReference type="EMBL" id="BTGU01015814">
    <property type="protein sequence ID" value="GMN73359.1"/>
    <property type="molecule type" value="Genomic_DNA"/>
</dbReference>
<dbReference type="AlphaFoldDB" id="A0AA88EEG7"/>
<reference evidence="1" key="1">
    <citation type="submission" date="2023-07" db="EMBL/GenBank/DDBJ databases">
        <title>draft genome sequence of fig (Ficus carica).</title>
        <authorList>
            <person name="Takahashi T."/>
            <person name="Nishimura K."/>
        </authorList>
    </citation>
    <scope>NUCLEOTIDE SEQUENCE</scope>
</reference>
<proteinExistence type="predicted"/>
<sequence length="160" mass="17454">MNLVSISVQGSANGYLGHGPRVDVSQPTHPDFSATGVTARPLAPHFTPISIPRQQTVTGHAPRPPAHLATPLGPCLDHHGPEFRKTRSLVRDTLARPSKPMHACLSLPARLTSCRHHACPRTLRTRLHQPRPLALASPRLCRGLALVNPRRSPRRPHATL</sequence>
<evidence type="ECO:0000313" key="1">
    <source>
        <dbReference type="EMBL" id="GMN73359.1"/>
    </source>
</evidence>
<protein>
    <submittedName>
        <fullName evidence="1">Uncharacterized protein</fullName>
    </submittedName>
</protein>
<name>A0AA88EEG7_FICCA</name>
<accession>A0AA88EEG7</accession>
<comment type="caution">
    <text evidence="1">The sequence shown here is derived from an EMBL/GenBank/DDBJ whole genome shotgun (WGS) entry which is preliminary data.</text>
</comment>
<dbReference type="Proteomes" id="UP001187192">
    <property type="component" value="Unassembled WGS sequence"/>
</dbReference>
<evidence type="ECO:0000313" key="3">
    <source>
        <dbReference type="Proteomes" id="UP001187192"/>
    </source>
</evidence>